<name>A0A239NI88_9ACTN</name>
<evidence type="ECO:0000313" key="1">
    <source>
        <dbReference type="EMBL" id="SNT54163.1"/>
    </source>
</evidence>
<evidence type="ECO:0000313" key="2">
    <source>
        <dbReference type="Proteomes" id="UP000198282"/>
    </source>
</evidence>
<dbReference type="Proteomes" id="UP000198282">
    <property type="component" value="Unassembled WGS sequence"/>
</dbReference>
<gene>
    <name evidence="1" type="ORF">SAMN05216276_10582</name>
</gene>
<keyword evidence="2" id="KW-1185">Reference proteome</keyword>
<dbReference type="AlphaFoldDB" id="A0A239NI88"/>
<accession>A0A239NI88</accession>
<protein>
    <submittedName>
        <fullName evidence="1">Uncharacterized protein</fullName>
    </submittedName>
</protein>
<proteinExistence type="predicted"/>
<organism evidence="1 2">
    <name type="scientific">Streptosporangium subroseum</name>
    <dbReference type="NCBI Taxonomy" id="106412"/>
    <lineage>
        <taxon>Bacteria</taxon>
        <taxon>Bacillati</taxon>
        <taxon>Actinomycetota</taxon>
        <taxon>Actinomycetes</taxon>
        <taxon>Streptosporangiales</taxon>
        <taxon>Streptosporangiaceae</taxon>
        <taxon>Streptosporangium</taxon>
    </lineage>
</organism>
<dbReference type="EMBL" id="FZOD01000058">
    <property type="protein sequence ID" value="SNT54163.1"/>
    <property type="molecule type" value="Genomic_DNA"/>
</dbReference>
<reference evidence="1 2" key="1">
    <citation type="submission" date="2017-06" db="EMBL/GenBank/DDBJ databases">
        <authorList>
            <person name="Kim H.J."/>
            <person name="Triplett B.A."/>
        </authorList>
    </citation>
    <scope>NUCLEOTIDE SEQUENCE [LARGE SCALE GENOMIC DNA]</scope>
    <source>
        <strain evidence="1 2">CGMCC 4.2132</strain>
    </source>
</reference>
<sequence>MIVEAAGRLFLRRMGAITRGALERPLTSRSPRELD</sequence>